<dbReference type="InParanoid" id="A0A7R8Z1Z1"/>
<dbReference type="OrthoDB" id="6380971at2759"/>
<dbReference type="Proteomes" id="UP000594454">
    <property type="component" value="Chromosome 6"/>
</dbReference>
<dbReference type="AlphaFoldDB" id="A0A7R8Z1Z1"/>
<proteinExistence type="predicted"/>
<evidence type="ECO:0000313" key="3">
    <source>
        <dbReference type="Proteomes" id="UP000594454"/>
    </source>
</evidence>
<gene>
    <name evidence="2" type="ORF">HERILL_LOCUS14807</name>
</gene>
<dbReference type="Pfam" id="PF06585">
    <property type="entry name" value="JHBP"/>
    <property type="match status" value="1"/>
</dbReference>
<dbReference type="FunCoup" id="A0A7R8Z1Z1">
    <property type="interactions" value="24"/>
</dbReference>
<name>A0A7R8Z1Z1_HERIL</name>
<dbReference type="OMA" id="LRMCYND"/>
<organism evidence="2 3">
    <name type="scientific">Hermetia illucens</name>
    <name type="common">Black soldier fly</name>
    <dbReference type="NCBI Taxonomy" id="343691"/>
    <lineage>
        <taxon>Eukaryota</taxon>
        <taxon>Metazoa</taxon>
        <taxon>Ecdysozoa</taxon>
        <taxon>Arthropoda</taxon>
        <taxon>Hexapoda</taxon>
        <taxon>Insecta</taxon>
        <taxon>Pterygota</taxon>
        <taxon>Neoptera</taxon>
        <taxon>Endopterygota</taxon>
        <taxon>Diptera</taxon>
        <taxon>Brachycera</taxon>
        <taxon>Stratiomyomorpha</taxon>
        <taxon>Stratiomyidae</taxon>
        <taxon>Hermetiinae</taxon>
        <taxon>Hermetia</taxon>
    </lineage>
</organism>
<dbReference type="Gene3D" id="3.15.10.30">
    <property type="entry name" value="Haemolymph juvenile hormone binding protein"/>
    <property type="match status" value="1"/>
</dbReference>
<feature type="signal peptide" evidence="1">
    <location>
        <begin position="1"/>
        <end position="20"/>
    </location>
</feature>
<dbReference type="PANTHER" id="PTHR11008">
    <property type="entry name" value="PROTEIN TAKEOUT-LIKE PROTEIN"/>
    <property type="match status" value="1"/>
</dbReference>
<sequence>MLKKVLVLSVLAAFAIFTNGDPVALDASPRLYEDKILALIEDIRLRMCYNDPDGLPQLDPFLLPQQLDLDLDTDFGKIKGYIRNLKVDGLSTFVVDFLTFAITLKFNTSLSVPKLTLSGEYGLNANLGGFIQLNGEDKFYLELLGIHLGASAGFVYNKTMSLQNLKVSLKLEGAYSNIEKLTGDEEVDEFLNEVVSELLPKILDEYIPEDLFHSVETMVEDLVSDFMKDMTVSDLLALISGGGGNLLPPLDEEKACKTKKEGDDLLHPPSVQLLLDKIKHHN</sequence>
<feature type="chain" id="PRO_5030782422" evidence="1">
    <location>
        <begin position="21"/>
        <end position="282"/>
    </location>
</feature>
<evidence type="ECO:0000256" key="1">
    <source>
        <dbReference type="SAM" id="SignalP"/>
    </source>
</evidence>
<dbReference type="InterPro" id="IPR038606">
    <property type="entry name" value="To_sf"/>
</dbReference>
<reference evidence="2 3" key="1">
    <citation type="submission" date="2020-11" db="EMBL/GenBank/DDBJ databases">
        <authorList>
            <person name="Wallbank WR R."/>
            <person name="Pardo Diaz C."/>
            <person name="Kozak K."/>
            <person name="Martin S."/>
            <person name="Jiggins C."/>
            <person name="Moest M."/>
            <person name="Warren A I."/>
            <person name="Generalovic N T."/>
            <person name="Byers J.R.P. K."/>
            <person name="Montejo-Kovacevich G."/>
            <person name="Yen C E."/>
        </authorList>
    </citation>
    <scope>NUCLEOTIDE SEQUENCE [LARGE SCALE GENOMIC DNA]</scope>
</reference>
<keyword evidence="1" id="KW-0732">Signal</keyword>
<dbReference type="InterPro" id="IPR010562">
    <property type="entry name" value="Haemolymph_juvenile_hormone-bd"/>
</dbReference>
<evidence type="ECO:0000313" key="2">
    <source>
        <dbReference type="EMBL" id="CAD7092448.1"/>
    </source>
</evidence>
<dbReference type="PANTHER" id="PTHR11008:SF9">
    <property type="entry name" value="PROTEIN TAKEOUT-LIKE PROTEIN"/>
    <property type="match status" value="1"/>
</dbReference>
<keyword evidence="3" id="KW-1185">Reference proteome</keyword>
<dbReference type="EMBL" id="LR899014">
    <property type="protein sequence ID" value="CAD7092448.1"/>
    <property type="molecule type" value="Genomic_DNA"/>
</dbReference>
<protein>
    <submittedName>
        <fullName evidence="2">Uncharacterized protein</fullName>
    </submittedName>
</protein>
<dbReference type="SMART" id="SM00700">
    <property type="entry name" value="JHBP"/>
    <property type="match status" value="1"/>
</dbReference>
<accession>A0A7R8Z1Z1</accession>